<accession>F0Y610</accession>
<dbReference type="Gene3D" id="3.40.50.620">
    <property type="entry name" value="HUPs"/>
    <property type="match status" value="1"/>
</dbReference>
<dbReference type="RefSeq" id="XP_009035745.1">
    <property type="nucleotide sequence ID" value="XM_009037497.1"/>
</dbReference>
<dbReference type="NCBIfam" id="TIGR00125">
    <property type="entry name" value="cyt_tran_rel"/>
    <property type="match status" value="1"/>
</dbReference>
<evidence type="ECO:0000259" key="3">
    <source>
        <dbReference type="Pfam" id="PF01467"/>
    </source>
</evidence>
<dbReference type="Pfam" id="PF01467">
    <property type="entry name" value="CTP_transf_like"/>
    <property type="match status" value="1"/>
</dbReference>
<dbReference type="InterPro" id="IPR004821">
    <property type="entry name" value="Cyt_trans-like"/>
</dbReference>
<dbReference type="SUPFAM" id="SSF52374">
    <property type="entry name" value="Nucleotidylyl transferase"/>
    <property type="match status" value="1"/>
</dbReference>
<gene>
    <name evidence="4" type="ORF">AURANDRAFT_24245</name>
</gene>
<evidence type="ECO:0000256" key="2">
    <source>
        <dbReference type="ARBA" id="ARBA00022695"/>
    </source>
</evidence>
<keyword evidence="1" id="KW-0808">Transferase</keyword>
<dbReference type="InterPro" id="IPR050385">
    <property type="entry name" value="Archaeal_FAD_synthase"/>
</dbReference>
<dbReference type="InParanoid" id="F0Y610"/>
<dbReference type="EMBL" id="GL833125">
    <property type="protein sequence ID" value="EGB09701.1"/>
    <property type="molecule type" value="Genomic_DNA"/>
</dbReference>
<proteinExistence type="predicted"/>
<keyword evidence="5" id="KW-1185">Reference proteome</keyword>
<dbReference type="GO" id="GO:0016779">
    <property type="term" value="F:nucleotidyltransferase activity"/>
    <property type="evidence" value="ECO:0007669"/>
    <property type="project" value="UniProtKB-KW"/>
</dbReference>
<evidence type="ECO:0000313" key="4">
    <source>
        <dbReference type="EMBL" id="EGB09701.1"/>
    </source>
</evidence>
<sequence length="128" mass="14154">MGRTETTVITFGTYDLFHFGHLRIIQRAMALGDRLVVGVSSDALNYEKKRQKPAVCEEQRMALVAALAGVSEVFLEESLEKKADYCEMYGADVLVMGDDHKGRFDAMLEGVCPCVYLPRTADISSTAL</sequence>
<dbReference type="PANTHER" id="PTHR43793:SF1">
    <property type="entry name" value="FAD SYNTHASE"/>
    <property type="match status" value="1"/>
</dbReference>
<dbReference type="PANTHER" id="PTHR43793">
    <property type="entry name" value="FAD SYNTHASE"/>
    <property type="match status" value="1"/>
</dbReference>
<dbReference type="AlphaFoldDB" id="F0Y610"/>
<dbReference type="InterPro" id="IPR014729">
    <property type="entry name" value="Rossmann-like_a/b/a_fold"/>
</dbReference>
<feature type="non-terminal residue" evidence="4">
    <location>
        <position position="128"/>
    </location>
</feature>
<dbReference type="Proteomes" id="UP000002729">
    <property type="component" value="Unassembled WGS sequence"/>
</dbReference>
<feature type="domain" description="Cytidyltransferase-like" evidence="3">
    <location>
        <begin position="9"/>
        <end position="100"/>
    </location>
</feature>
<protein>
    <recommendedName>
        <fullName evidence="3">Cytidyltransferase-like domain-containing protein</fullName>
    </recommendedName>
</protein>
<evidence type="ECO:0000313" key="5">
    <source>
        <dbReference type="Proteomes" id="UP000002729"/>
    </source>
</evidence>
<reference evidence="4 5" key="1">
    <citation type="journal article" date="2011" name="Proc. Natl. Acad. Sci. U.S.A.">
        <title>Niche of harmful alga Aureococcus anophagefferens revealed through ecogenomics.</title>
        <authorList>
            <person name="Gobler C.J."/>
            <person name="Berry D.L."/>
            <person name="Dyhrman S.T."/>
            <person name="Wilhelm S.W."/>
            <person name="Salamov A."/>
            <person name="Lobanov A.V."/>
            <person name="Zhang Y."/>
            <person name="Collier J.L."/>
            <person name="Wurch L.L."/>
            <person name="Kustka A.B."/>
            <person name="Dill B.D."/>
            <person name="Shah M."/>
            <person name="VerBerkmoes N.C."/>
            <person name="Kuo A."/>
            <person name="Terry A."/>
            <person name="Pangilinan J."/>
            <person name="Lindquist E.A."/>
            <person name="Lucas S."/>
            <person name="Paulsen I.T."/>
            <person name="Hattenrath-Lehmann T.K."/>
            <person name="Talmage S.C."/>
            <person name="Walker E.A."/>
            <person name="Koch F."/>
            <person name="Burson A.M."/>
            <person name="Marcoval M.A."/>
            <person name="Tang Y.Z."/>
            <person name="Lecleir G.R."/>
            <person name="Coyne K.J."/>
            <person name="Berg G.M."/>
            <person name="Bertrand E.M."/>
            <person name="Saito M.A."/>
            <person name="Gladyshev V.N."/>
            <person name="Grigoriev I.V."/>
        </authorList>
    </citation>
    <scope>NUCLEOTIDE SEQUENCE [LARGE SCALE GENOMIC DNA]</scope>
    <source>
        <strain evidence="5">CCMP 1984</strain>
    </source>
</reference>
<dbReference type="GeneID" id="20219884"/>
<keyword evidence="2" id="KW-0548">Nucleotidyltransferase</keyword>
<organism evidence="5">
    <name type="scientific">Aureococcus anophagefferens</name>
    <name type="common">Harmful bloom alga</name>
    <dbReference type="NCBI Taxonomy" id="44056"/>
    <lineage>
        <taxon>Eukaryota</taxon>
        <taxon>Sar</taxon>
        <taxon>Stramenopiles</taxon>
        <taxon>Ochrophyta</taxon>
        <taxon>Pelagophyceae</taxon>
        <taxon>Pelagomonadales</taxon>
        <taxon>Pelagomonadaceae</taxon>
        <taxon>Aureococcus</taxon>
    </lineage>
</organism>
<dbReference type="KEGG" id="aaf:AURANDRAFT_24245"/>
<name>F0Y610_AURAN</name>
<dbReference type="OrthoDB" id="40021at2759"/>
<evidence type="ECO:0000256" key="1">
    <source>
        <dbReference type="ARBA" id="ARBA00022679"/>
    </source>
</evidence>